<keyword evidence="1" id="KW-0472">Membrane</keyword>
<dbReference type="InterPro" id="IPR019652">
    <property type="entry name" value="DUF2509"/>
</dbReference>
<reference evidence="2 3" key="1">
    <citation type="submission" date="2016-04" db="EMBL/GenBank/DDBJ databases">
        <title>ATOL: Assembling a taxonomically balanced genome-scale reconstruction of the evolutionary history of the Enterobacteriaceae.</title>
        <authorList>
            <person name="Plunkett G.III."/>
            <person name="Neeno-Eckwall E.C."/>
            <person name="Glasner J.D."/>
            <person name="Perna N.T."/>
        </authorList>
    </citation>
    <scope>NUCLEOTIDE SEQUENCE [LARGE SCALE GENOMIC DNA]</scope>
    <source>
        <strain evidence="2 3">ATCC 19692</strain>
    </source>
</reference>
<dbReference type="Proteomes" id="UP000094023">
    <property type="component" value="Unassembled WGS sequence"/>
</dbReference>
<evidence type="ECO:0000313" key="3">
    <source>
        <dbReference type="Proteomes" id="UP000094023"/>
    </source>
</evidence>
<evidence type="ECO:0008006" key="4">
    <source>
        <dbReference type="Google" id="ProtNLM"/>
    </source>
</evidence>
<proteinExistence type="predicted"/>
<keyword evidence="1" id="KW-0812">Transmembrane</keyword>
<protein>
    <recommendedName>
        <fullName evidence="4">DUF2509 family protein</fullName>
    </recommendedName>
</protein>
<name>A0A198GBS0_9GAMM</name>
<feature type="transmembrane region" description="Helical" evidence="1">
    <location>
        <begin position="12"/>
        <end position="36"/>
    </location>
</feature>
<dbReference type="EMBL" id="LXEN01000048">
    <property type="protein sequence ID" value="OAT34355.1"/>
    <property type="molecule type" value="Genomic_DNA"/>
</dbReference>
<organism evidence="2 3">
    <name type="scientific">Proteus myxofaciens ATCC 19692</name>
    <dbReference type="NCBI Taxonomy" id="1354337"/>
    <lineage>
        <taxon>Bacteria</taxon>
        <taxon>Pseudomonadati</taxon>
        <taxon>Pseudomonadota</taxon>
        <taxon>Gammaproteobacteria</taxon>
        <taxon>Enterobacterales</taxon>
        <taxon>Morganellaceae</taxon>
        <taxon>Proteus</taxon>
    </lineage>
</organism>
<evidence type="ECO:0000256" key="1">
    <source>
        <dbReference type="SAM" id="Phobius"/>
    </source>
</evidence>
<evidence type="ECO:0000313" key="2">
    <source>
        <dbReference type="EMBL" id="OAT34355.1"/>
    </source>
</evidence>
<accession>A0A198GBS0</accession>
<sequence>MMIYATDSQKGVIGVLVLISFISISLSLLASFSYYYRQAQHLVMMEIQAKQAFLLAESALSWGITLHWDINSVNLNKWQCQIFSDDITMKSCFLFLTPTRSLLQGQAISPKGDKIYHYQWVVVSGGDGGILFPIQQGWIDYCPLHHQECMF</sequence>
<dbReference type="Pfam" id="PF10713">
    <property type="entry name" value="DUF2509"/>
    <property type="match status" value="1"/>
</dbReference>
<dbReference type="STRING" id="1354337.M983_1135"/>
<keyword evidence="3" id="KW-1185">Reference proteome</keyword>
<keyword evidence="1" id="KW-1133">Transmembrane helix</keyword>
<dbReference type="OrthoDB" id="7059963at2"/>
<comment type="caution">
    <text evidence="2">The sequence shown here is derived from an EMBL/GenBank/DDBJ whole genome shotgun (WGS) entry which is preliminary data.</text>
</comment>
<dbReference type="RefSeq" id="WP_083954558.1">
    <property type="nucleotide sequence ID" value="NZ_LXEN01000048.1"/>
</dbReference>
<gene>
    <name evidence="2" type="ORF">M983_1135</name>
</gene>
<dbReference type="AlphaFoldDB" id="A0A198GBS0"/>